<dbReference type="PANTHER" id="PTHR47307:SF1">
    <property type="entry name" value="GLUTATHIONE-REGULATED POTASSIUM-EFFLUX SYSTEM ANCILLARY PROTEIN KEFG"/>
    <property type="match status" value="1"/>
</dbReference>
<dbReference type="GO" id="GO:0003955">
    <property type="term" value="F:NAD(P)H dehydrogenase (quinone) activity"/>
    <property type="evidence" value="ECO:0007669"/>
    <property type="project" value="TreeGrafter"/>
</dbReference>
<proteinExistence type="predicted"/>
<dbReference type="InterPro" id="IPR029039">
    <property type="entry name" value="Flavoprotein-like_sf"/>
</dbReference>
<dbReference type="GO" id="GO:0010181">
    <property type="term" value="F:FMN binding"/>
    <property type="evidence" value="ECO:0007669"/>
    <property type="project" value="TreeGrafter"/>
</dbReference>
<sequence>MKTLIILDHPSYDLSVVNRRWVDEVRKYPDDFALHNLQSSYPRSSIDAANEHSLIDNAAAVVLQFPIFWYNCPPMMKAWIDTVFSPGWAYAGGRHLEGKPMALAVTCGGAQADYTPDGANAHTIEEFLCPFVQAVKRVHADFKGIYTFYGAHPADGSKPNVTELAASARNYVDFLHSLTGKAPAAVSEQLQK</sequence>
<dbReference type="InterPro" id="IPR003680">
    <property type="entry name" value="Flavodoxin_fold"/>
</dbReference>
<feature type="domain" description="Flavodoxin-like fold" evidence="2">
    <location>
        <begin position="1"/>
        <end position="170"/>
    </location>
</feature>
<organism evidence="3 4">
    <name type="scientific">Candidatus Avisuccinivibrio stercorigallinarum</name>
    <dbReference type="NCBI Taxonomy" id="2840704"/>
    <lineage>
        <taxon>Bacteria</taxon>
        <taxon>Pseudomonadati</taxon>
        <taxon>Pseudomonadota</taxon>
        <taxon>Gammaproteobacteria</taxon>
        <taxon>Aeromonadales</taxon>
        <taxon>Succinivibrionaceae</taxon>
        <taxon>Succinivibrionaceae incertae sedis</taxon>
        <taxon>Candidatus Avisuccinivibrio</taxon>
    </lineage>
</organism>
<evidence type="ECO:0000259" key="2">
    <source>
        <dbReference type="Pfam" id="PF02525"/>
    </source>
</evidence>
<evidence type="ECO:0000313" key="4">
    <source>
        <dbReference type="Proteomes" id="UP000823631"/>
    </source>
</evidence>
<accession>A0A9D9DA03</accession>
<reference evidence="3" key="1">
    <citation type="submission" date="2020-10" db="EMBL/GenBank/DDBJ databases">
        <authorList>
            <person name="Gilroy R."/>
        </authorList>
    </citation>
    <scope>NUCLEOTIDE SEQUENCE</scope>
    <source>
        <strain evidence="3">17213</strain>
    </source>
</reference>
<evidence type="ECO:0000256" key="1">
    <source>
        <dbReference type="ARBA" id="ARBA00023002"/>
    </source>
</evidence>
<dbReference type="EMBL" id="JADINH010000123">
    <property type="protein sequence ID" value="MBO8415864.1"/>
    <property type="molecule type" value="Genomic_DNA"/>
</dbReference>
<keyword evidence="1" id="KW-0560">Oxidoreductase</keyword>
<dbReference type="Proteomes" id="UP000823631">
    <property type="component" value="Unassembled WGS sequence"/>
</dbReference>
<dbReference type="PANTHER" id="PTHR47307">
    <property type="entry name" value="GLUTATHIONE-REGULATED POTASSIUM-EFFLUX SYSTEM ANCILLARY PROTEIN KEFG"/>
    <property type="match status" value="1"/>
</dbReference>
<dbReference type="InterPro" id="IPR046980">
    <property type="entry name" value="KefG/KefF"/>
</dbReference>
<dbReference type="Gene3D" id="3.40.50.360">
    <property type="match status" value="1"/>
</dbReference>
<dbReference type="GO" id="GO:0009055">
    <property type="term" value="F:electron transfer activity"/>
    <property type="evidence" value="ECO:0007669"/>
    <property type="project" value="TreeGrafter"/>
</dbReference>
<dbReference type="AlphaFoldDB" id="A0A9D9DA03"/>
<dbReference type="SUPFAM" id="SSF52218">
    <property type="entry name" value="Flavoproteins"/>
    <property type="match status" value="1"/>
</dbReference>
<dbReference type="Pfam" id="PF02525">
    <property type="entry name" value="Flavodoxin_2"/>
    <property type="match status" value="1"/>
</dbReference>
<comment type="caution">
    <text evidence="3">The sequence shown here is derived from an EMBL/GenBank/DDBJ whole genome shotgun (WGS) entry which is preliminary data.</text>
</comment>
<name>A0A9D9DA03_9GAMM</name>
<reference evidence="3" key="2">
    <citation type="journal article" date="2021" name="PeerJ">
        <title>Extensive microbial diversity within the chicken gut microbiome revealed by metagenomics and culture.</title>
        <authorList>
            <person name="Gilroy R."/>
            <person name="Ravi A."/>
            <person name="Getino M."/>
            <person name="Pursley I."/>
            <person name="Horton D.L."/>
            <person name="Alikhan N.F."/>
            <person name="Baker D."/>
            <person name="Gharbi K."/>
            <person name="Hall N."/>
            <person name="Watson M."/>
            <person name="Adriaenssens E.M."/>
            <person name="Foster-Nyarko E."/>
            <person name="Jarju S."/>
            <person name="Secka A."/>
            <person name="Antonio M."/>
            <person name="Oren A."/>
            <person name="Chaudhuri R.R."/>
            <person name="La Ragione R."/>
            <person name="Hildebrand F."/>
            <person name="Pallen M.J."/>
        </authorList>
    </citation>
    <scope>NUCLEOTIDE SEQUENCE</scope>
    <source>
        <strain evidence="3">17213</strain>
    </source>
</reference>
<evidence type="ECO:0000313" key="3">
    <source>
        <dbReference type="EMBL" id="MBO8415864.1"/>
    </source>
</evidence>
<protein>
    <submittedName>
        <fullName evidence="3">NAD(P)H-dependent oxidoreductase</fullName>
    </submittedName>
</protein>
<gene>
    <name evidence="3" type="ORF">IAB19_05750</name>
</gene>